<evidence type="ECO:0000313" key="1">
    <source>
        <dbReference type="EMBL" id="MBD2503927.1"/>
    </source>
</evidence>
<gene>
    <name evidence="1" type="ORF">H6G83_25525</name>
</gene>
<dbReference type="Proteomes" id="UP000661112">
    <property type="component" value="Unassembled WGS sequence"/>
</dbReference>
<dbReference type="EMBL" id="JACJSG010000042">
    <property type="protein sequence ID" value="MBD2503927.1"/>
    <property type="molecule type" value="Genomic_DNA"/>
</dbReference>
<sequence length="145" mass="15755">MLSSLFPSFFGKSDNGGTNLSSGGTPGQLNGDTKNVIFSYASIPDTVSQKDVDEVARDCGEIEADGVLMKVWSEHALNAQRAALSNLDTRINHAQAAMGNEENYRKKISKHGKNYLAHRIDVNATKQNFDGYQNVLSNAESTIAF</sequence>
<organism evidence="1 2">
    <name type="scientific">Anabaena azotica FACHB-119</name>
    <dbReference type="NCBI Taxonomy" id="947527"/>
    <lineage>
        <taxon>Bacteria</taxon>
        <taxon>Bacillati</taxon>
        <taxon>Cyanobacteriota</taxon>
        <taxon>Cyanophyceae</taxon>
        <taxon>Nostocales</taxon>
        <taxon>Nostocaceae</taxon>
        <taxon>Anabaena</taxon>
        <taxon>Anabaena azotica</taxon>
    </lineage>
</organism>
<accession>A0ABR8D9R1</accession>
<evidence type="ECO:0008006" key="3">
    <source>
        <dbReference type="Google" id="ProtNLM"/>
    </source>
</evidence>
<comment type="caution">
    <text evidence="1">The sequence shown here is derived from an EMBL/GenBank/DDBJ whole genome shotgun (WGS) entry which is preliminary data.</text>
</comment>
<dbReference type="RefSeq" id="WP_190477193.1">
    <property type="nucleotide sequence ID" value="NZ_JACJSG010000042.1"/>
</dbReference>
<proteinExistence type="predicted"/>
<evidence type="ECO:0000313" key="2">
    <source>
        <dbReference type="Proteomes" id="UP000661112"/>
    </source>
</evidence>
<name>A0ABR8D9R1_9NOST</name>
<protein>
    <recommendedName>
        <fullName evidence="3">CpcD</fullName>
    </recommendedName>
</protein>
<reference evidence="1 2" key="1">
    <citation type="journal article" date="2020" name="ISME J.">
        <title>Comparative genomics reveals insights into cyanobacterial evolution and habitat adaptation.</title>
        <authorList>
            <person name="Chen M.Y."/>
            <person name="Teng W.K."/>
            <person name="Zhao L."/>
            <person name="Hu C.X."/>
            <person name="Zhou Y.K."/>
            <person name="Han B.P."/>
            <person name="Song L.R."/>
            <person name="Shu W.S."/>
        </authorList>
    </citation>
    <scope>NUCLEOTIDE SEQUENCE [LARGE SCALE GENOMIC DNA]</scope>
    <source>
        <strain evidence="1 2">FACHB-119</strain>
    </source>
</reference>
<keyword evidence="2" id="KW-1185">Reference proteome</keyword>